<sequence>MTSVINVLNNIHEILETKDLNVWANDLHLACNKLEKFIKENPNCLVELVSFGLTSFPTHILGDVVCGELMGHYEDDINILRLLAQTAERITTCYGFFCDCDILRAKIFGNVYEHKVLPDVRLSLDSLYSTINDGSPDKANNVLFRFPIYQSVHDYVYNERSRNDLLSEITNASNYIWFSHSMKFSLFIGFNRFINE</sequence>
<proteinExistence type="predicted"/>
<dbReference type="Proteomes" id="UP000679762">
    <property type="component" value="Segment"/>
</dbReference>
<name>A0A7H1JMI0_9CLOS</name>
<evidence type="ECO:0000313" key="2">
    <source>
        <dbReference type="Proteomes" id="UP000679762"/>
    </source>
</evidence>
<evidence type="ECO:0000313" key="1">
    <source>
        <dbReference type="EMBL" id="QNT12727.1"/>
    </source>
</evidence>
<dbReference type="GeneID" id="80536824"/>
<protein>
    <submittedName>
        <fullName evidence="1">P26</fullName>
    </submittedName>
</protein>
<dbReference type="KEGG" id="vg:80536824"/>
<dbReference type="EMBL" id="MT409627">
    <property type="protein sequence ID" value="QNT12727.1"/>
    <property type="molecule type" value="Genomic_RNA"/>
</dbReference>
<keyword evidence="2" id="KW-1185">Reference proteome</keyword>
<dbReference type="RefSeq" id="YP_010798588.1">
    <property type="nucleotide sequence ID" value="NC_076495.1"/>
</dbReference>
<accession>A0A7H1JMI0</accession>
<organism evidence="1 2">
    <name type="scientific">Yam asymptomatic virus 1</name>
    <dbReference type="NCBI Taxonomy" id="2771210"/>
    <lineage>
        <taxon>Viruses</taxon>
        <taxon>Riboviria</taxon>
        <taxon>Orthornavirae</taxon>
        <taxon>Kitrinoviricota</taxon>
        <taxon>Alsuviricetes</taxon>
        <taxon>Martellivirales</taxon>
        <taxon>Closteroviridae</taxon>
        <taxon>Ampelovirus</taxon>
        <taxon>Ampelovirus dioscoreae</taxon>
    </lineage>
</organism>
<reference evidence="1" key="1">
    <citation type="journal article" date="2020" name="Arch.">
        <title>Yam asymptomatic virus 1, a novel virus infecting yams (Dioscorea spp.) with significant prevalence in a germplasm collection.</title>
        <authorList>
            <person name="Marais A."/>
            <person name="Umber M."/>
            <person name="Filloux D."/>
            <person name="Gomez R.M."/>
            <person name="Faure C."/>
            <person name="Pavis C."/>
            <person name="Julian C."/>
            <person name="Roumagnac P."/>
            <person name="Acina-Mambole I."/>
            <person name="Bonheur L."/>
            <person name="Theil S."/>
            <person name="Contreras S."/>
            <person name="Candresse T."/>
            <person name="Teycheney P.Y."/>
        </authorList>
    </citation>
    <scope>NUCLEOTIDE SEQUENCE</scope>
    <source>
        <strain evidence="1">VU567Da</strain>
    </source>
</reference>
<gene>
    <name evidence="1" type="primary">ORF8</name>
</gene>